<dbReference type="Proteomes" id="UP001332243">
    <property type="component" value="Unassembled WGS sequence"/>
</dbReference>
<comment type="caution">
    <text evidence="3">The sequence shown here is derived from an EMBL/GenBank/DDBJ whole genome shotgun (WGS) entry which is preliminary data.</text>
</comment>
<keyword evidence="2" id="KW-1133">Transmembrane helix</keyword>
<feature type="transmembrane region" description="Helical" evidence="2">
    <location>
        <begin position="75"/>
        <end position="98"/>
    </location>
</feature>
<feature type="compositionally biased region" description="Polar residues" evidence="1">
    <location>
        <begin position="1"/>
        <end position="23"/>
    </location>
</feature>
<keyword evidence="2" id="KW-0812">Transmembrane</keyword>
<evidence type="ECO:0000256" key="1">
    <source>
        <dbReference type="SAM" id="MobiDB-lite"/>
    </source>
</evidence>
<keyword evidence="4" id="KW-1185">Reference proteome</keyword>
<evidence type="ECO:0000313" key="3">
    <source>
        <dbReference type="EMBL" id="MEE6260697.1"/>
    </source>
</evidence>
<sequence>MACSRTRTSGWDSGRSRSPSTSARFGWPTPKLGRTELNSQIFTGTHLSERHRQIFIVALGELVLAAGTEMNTRNFAGGAIAACGVAFGTSVLLFLLYFQPARHLFAPPRGGVVERVKPGTSTSYCHLVMVGGVLLLSTGLSLVVDDPYGDSPLSWILILLGGPALFLLGTCLFHHLVTARILGCRVTTIVVLAAIGPAMPLLPPLGVMAVAGVVLLGALLAEFAIGRIRAAANPGPG</sequence>
<organism evidence="3 4">
    <name type="scientific">Plantactinospora sonchi</name>
    <dbReference type="NCBI Taxonomy" id="1544735"/>
    <lineage>
        <taxon>Bacteria</taxon>
        <taxon>Bacillati</taxon>
        <taxon>Actinomycetota</taxon>
        <taxon>Actinomycetes</taxon>
        <taxon>Micromonosporales</taxon>
        <taxon>Micromonosporaceae</taxon>
        <taxon>Plantactinospora</taxon>
    </lineage>
</organism>
<keyword evidence="2" id="KW-0472">Membrane</keyword>
<evidence type="ECO:0000256" key="2">
    <source>
        <dbReference type="SAM" id="Phobius"/>
    </source>
</evidence>
<reference evidence="3 4" key="1">
    <citation type="submission" date="2024-01" db="EMBL/GenBank/DDBJ databases">
        <title>Genome insights into Plantactinospora sonchi sp. nov.</title>
        <authorList>
            <person name="Wang L."/>
        </authorList>
    </citation>
    <scope>NUCLEOTIDE SEQUENCE [LARGE SCALE GENOMIC DNA]</scope>
    <source>
        <strain evidence="3 4">NEAU-QY2</strain>
    </source>
</reference>
<dbReference type="EMBL" id="JAZGQK010000016">
    <property type="protein sequence ID" value="MEE6260697.1"/>
    <property type="molecule type" value="Genomic_DNA"/>
</dbReference>
<proteinExistence type="predicted"/>
<feature type="transmembrane region" description="Helical" evidence="2">
    <location>
        <begin position="155"/>
        <end position="174"/>
    </location>
</feature>
<dbReference type="RefSeq" id="WP_331215803.1">
    <property type="nucleotide sequence ID" value="NZ_JAZGQK010000016.1"/>
</dbReference>
<feature type="transmembrane region" description="Helical" evidence="2">
    <location>
        <begin position="181"/>
        <end position="199"/>
    </location>
</feature>
<dbReference type="Pfam" id="PF06772">
    <property type="entry name" value="LtrA"/>
    <property type="match status" value="1"/>
</dbReference>
<name>A0ABU7RVZ9_9ACTN</name>
<gene>
    <name evidence="3" type="ORF">V1633_19615</name>
</gene>
<dbReference type="InterPro" id="IPR010640">
    <property type="entry name" value="Low_temperature_requirement_A"/>
</dbReference>
<feature type="transmembrane region" description="Helical" evidence="2">
    <location>
        <begin position="205"/>
        <end position="225"/>
    </location>
</feature>
<feature type="region of interest" description="Disordered" evidence="1">
    <location>
        <begin position="1"/>
        <end position="29"/>
    </location>
</feature>
<protein>
    <submittedName>
        <fullName evidence="3">Low temperature requirement protein A</fullName>
    </submittedName>
</protein>
<evidence type="ECO:0000313" key="4">
    <source>
        <dbReference type="Proteomes" id="UP001332243"/>
    </source>
</evidence>
<accession>A0ABU7RVZ9</accession>